<dbReference type="OrthoDB" id="240713at2759"/>
<evidence type="ECO:0000313" key="3">
    <source>
        <dbReference type="Proteomes" id="UP000031737"/>
    </source>
</evidence>
<name>A0A061J3C6_TRYRA</name>
<dbReference type="VEuPathDB" id="TriTrypDB:TRSC58_03451"/>
<proteinExistence type="predicted"/>
<keyword evidence="3" id="KW-1185">Reference proteome</keyword>
<comment type="caution">
    <text evidence="2">The sequence shown here is derived from an EMBL/GenBank/DDBJ whole genome shotgun (WGS) entry which is preliminary data.</text>
</comment>
<evidence type="ECO:0000313" key="2">
    <source>
        <dbReference type="EMBL" id="ESL08840.1"/>
    </source>
</evidence>
<dbReference type="EMBL" id="AUPL01003451">
    <property type="protein sequence ID" value="ESL08840.1"/>
    <property type="molecule type" value="Genomic_DNA"/>
</dbReference>
<evidence type="ECO:0008006" key="4">
    <source>
        <dbReference type="Google" id="ProtNLM"/>
    </source>
</evidence>
<gene>
    <name evidence="2" type="ORF">TRSC58_03451</name>
</gene>
<dbReference type="Proteomes" id="UP000031737">
    <property type="component" value="Unassembled WGS sequence"/>
</dbReference>
<accession>A0A061J3C6</accession>
<feature type="region of interest" description="Disordered" evidence="1">
    <location>
        <begin position="1"/>
        <end position="23"/>
    </location>
</feature>
<feature type="compositionally biased region" description="Polar residues" evidence="1">
    <location>
        <begin position="8"/>
        <end position="22"/>
    </location>
</feature>
<sequence length="362" mass="43549">MRSRRWGTASSGERGSLTSLNFRPQAGDMTTRLVWGRGTPTTGIVAACLPSRSLVEVAPGGTSTTTVALRCVERVRESLRLVRRYMAMWRRWVHQRRVLVALQQIRLRAVTSHLLSMFYKWFLFASYAAAVRHLENKIVREATVSLARRYWQRWRMGVRLRRKQSKQLARLRSIRYEAERTLARRHCVRWRATVKRRVELRRRLAAVSESRAICLARCYFATWVRWWRRNWHTTQLRCIVHAAYRSLARRTLQKWSLLVSRHIVVWDEERRTLEAFVRGFFLRWRRYAYVCKALCRIGHKAYWRVACRAFRKWKLWLVRIVVALQLEACNVMPLLQVYFFRWVMLHRVRRLEYNTFVSSLLH</sequence>
<dbReference type="AlphaFoldDB" id="A0A061J3C6"/>
<protein>
    <recommendedName>
        <fullName evidence="4">Sfi1 spindle body domain-containing protein</fullName>
    </recommendedName>
</protein>
<reference evidence="2 3" key="1">
    <citation type="submission" date="2013-07" db="EMBL/GenBank/DDBJ databases">
        <authorList>
            <person name="Stoco P.H."/>
            <person name="Wagner G."/>
            <person name="Gerber A."/>
            <person name="Zaha A."/>
            <person name="Thompson C."/>
            <person name="Bartholomeu D.C."/>
            <person name="Luckemeyer D.D."/>
            <person name="Bahia D."/>
            <person name="Loreto E."/>
            <person name="Prestes E.B."/>
            <person name="Lima F.M."/>
            <person name="Rodrigues-Luiz G."/>
            <person name="Vallejo G.A."/>
            <person name="Filho J.F."/>
            <person name="Monteiro K.M."/>
            <person name="Tyler K.M."/>
            <person name="de Almeida L.G."/>
            <person name="Ortiz M.F."/>
            <person name="Siervo M.A."/>
            <person name="de Moraes M.H."/>
            <person name="Cunha O.L."/>
            <person name="Mendonca-Neto R."/>
            <person name="Silva R."/>
            <person name="Teixeira S.M."/>
            <person name="Murta S.M."/>
            <person name="Sincero T.C."/>
            <person name="Mendes T.A."/>
            <person name="Urmenyi T.P."/>
            <person name="Silva V.G."/>
            <person name="da Rocha W.D."/>
            <person name="Andersson B."/>
            <person name="Romanha A.J."/>
            <person name="Steindel M."/>
            <person name="de Vasconcelos A.T."/>
            <person name="Grisard E.C."/>
        </authorList>
    </citation>
    <scope>NUCLEOTIDE SEQUENCE [LARGE SCALE GENOMIC DNA]</scope>
    <source>
        <strain evidence="2 3">SC58</strain>
    </source>
</reference>
<evidence type="ECO:0000256" key="1">
    <source>
        <dbReference type="SAM" id="MobiDB-lite"/>
    </source>
</evidence>
<organism evidence="2 3">
    <name type="scientific">Trypanosoma rangeli SC58</name>
    <dbReference type="NCBI Taxonomy" id="429131"/>
    <lineage>
        <taxon>Eukaryota</taxon>
        <taxon>Discoba</taxon>
        <taxon>Euglenozoa</taxon>
        <taxon>Kinetoplastea</taxon>
        <taxon>Metakinetoplastina</taxon>
        <taxon>Trypanosomatida</taxon>
        <taxon>Trypanosomatidae</taxon>
        <taxon>Trypanosoma</taxon>
        <taxon>Herpetosoma</taxon>
    </lineage>
</organism>